<evidence type="ECO:0000256" key="2">
    <source>
        <dbReference type="SAM" id="SignalP"/>
    </source>
</evidence>
<dbReference type="GeneID" id="24438132"/>
<feature type="transmembrane region" description="Helical" evidence="1">
    <location>
        <begin position="1503"/>
        <end position="1522"/>
    </location>
</feature>
<evidence type="ECO:0000313" key="4">
    <source>
        <dbReference type="Proteomes" id="UP000009168"/>
    </source>
</evidence>
<keyword evidence="2" id="KW-0732">Signal</keyword>
<dbReference type="EMBL" id="GG662703">
    <property type="protein sequence ID" value="EWS74400.1"/>
    <property type="molecule type" value="Genomic_DNA"/>
</dbReference>
<keyword evidence="1" id="KW-0472">Membrane</keyword>
<dbReference type="InParanoid" id="W7X4Y1"/>
<proteinExistence type="predicted"/>
<feature type="signal peptide" evidence="2">
    <location>
        <begin position="1"/>
        <end position="28"/>
    </location>
</feature>
<keyword evidence="1" id="KW-1133">Transmembrane helix</keyword>
<name>W7X4Y1_TETTS</name>
<keyword evidence="1 3" id="KW-0812">Transmembrane</keyword>
<gene>
    <name evidence="3" type="ORF">TTHERM_000274619</name>
</gene>
<sequence length="1534" mass="184040">MQNMIQTNDKMIISIFFTLFLLLQVSQCLQKTIEMNSEDVDYLVELSPTFFKGEIISYKIIINQLLSLDYTFFYLLQDEGSCSQFSTQFWITYNELGINYQEKQEICFENEYKENNFCQTKLFQKYSILIVQIKCLGDQCRARSLILLDKFKYYIQSKTQNIKIQVQKPVLQIKYEMLYEFKTYLLMYSQELKYVFIVQDIKQCSKITKYGVTYYIFEIKKNGCTKLDFTIISYTKNLSLIIDELQNLQHPIYYNQGYQNLETSHIYVIGSCFISYNYQQYKLLSNVYYKVKSPFFYFIQTCEQESNIIYLKIQQDFEVEEYYLEYLYQKKNSLNLSLNKALIDHAICLYLKGQDINISYGSSDKLFDDNKDYSQNLKQAQVDENGNVCINYEENLSLFQYENKYLIAEGAGFVSYKLMRIKISYDNLNQLYGQIYNKIQTSTYPIQLNIFNQQKIKKRLAIRYSDKCKVIEQTENQDISITLDSQADSSDFIYHLEIYYSLSFQEIDYLEDIIFSDVSNRNTVFKQKIESKNKVIKFYLPKEFKENDFIIELFYDFQSLSTILGKISQNVTYFSPILSSNHHLYYIQKQIIEQNWQEDPIVILCMNLTQLSLKRNYFDSKIQIYNFNFERKIQININQFKQNIINVYIDLQQNKIIQTQNKPLIHIQKINQSLDKLTIWLDKNIQINEQSVDIQFCCDTTYINPIQVYYKYLYEQDDQFLNDNILDNYFFKSNLLIYCWGSSQQSEYYRKLQYIYTRIFDQEELSKIYSLDVETAFEAFQFNKKFYNQAIIRGQEICLALYQEDVNFQKQIHLSNESYIQEIEVEMSTYTLLLSNSTNKIIQVILENENSDFIFEQFNCTNGSYIYTQKALLTIYILKNAQDYQKFQQKLKVKAIDQEVQIIYLNKLFKIKSNQWIILSINKMRNYQILQQSNQNEFYIDFWLSNYNLKIEECSQPNLQIFPQIDGVLTKENNVVKNTEFLYLYLKASSNFNAKQFLFMATEYSHINLINQENVTLNQQVFQNYVFESFYQNRIFKIQHQNVLNIQIYFCSQRFQFSQENQITDISFDLQNKLKSINNTYVFLYPEISLNKNQFYDLIQNSLQQQKQICLQIYQNEGNQLNQNATGSILTDERLTQQLKINQAFNIQINSQNNYQNEYVIFEVEKSDTNSYLYLEYQLIEEKPVLFEVRYMQSGYFLHRFYFQSSQEVKVFQLQNVKYIEIYNYEPTTNILLTLILSEKQFSITNIYRNQMSFNTFQEPKLLLLSRLPDQNLIISLQNNQNQITKEQQKMVPHKIDNIFIEDNQVNYELIEVHQNIYFQKIFYFLDVNNKNVSIHIKIKYYSNIQESYGDFNSSAYEYALMSNTFKFKIESTKLINKIIKDIDILGLQNQKIYFFFSTSEHSISQEFTNGFNNIENNQNIVIFKEYLLKLKQIKDSIKYEITTTCFQNIQMQIRKEDDKQFEYFRIYIQINNSTLIAPLSQIFKHQLPSKNIEIQQKILNQLWMILIILILLLILILVFMFKLKLLYRKIKNL</sequence>
<feature type="chain" id="PRO_5004906427" evidence="2">
    <location>
        <begin position="29"/>
        <end position="1534"/>
    </location>
</feature>
<dbReference type="Proteomes" id="UP000009168">
    <property type="component" value="Unassembled WGS sequence"/>
</dbReference>
<protein>
    <submittedName>
        <fullName evidence="3">Transmembrane protein, putative</fullName>
    </submittedName>
</protein>
<evidence type="ECO:0000313" key="3">
    <source>
        <dbReference type="EMBL" id="EWS74400.1"/>
    </source>
</evidence>
<keyword evidence="4" id="KW-1185">Reference proteome</keyword>
<dbReference type="RefSeq" id="XP_012653077.1">
    <property type="nucleotide sequence ID" value="XM_012797623.1"/>
</dbReference>
<accession>W7X4Y1</accession>
<dbReference type="KEGG" id="tet:TTHERM_000274619"/>
<reference evidence="4" key="1">
    <citation type="journal article" date="2006" name="PLoS Biol.">
        <title>Macronuclear genome sequence of the ciliate Tetrahymena thermophila, a model eukaryote.</title>
        <authorList>
            <person name="Eisen J.A."/>
            <person name="Coyne R.S."/>
            <person name="Wu M."/>
            <person name="Wu D."/>
            <person name="Thiagarajan M."/>
            <person name="Wortman J.R."/>
            <person name="Badger J.H."/>
            <person name="Ren Q."/>
            <person name="Amedeo P."/>
            <person name="Jones K.M."/>
            <person name="Tallon L.J."/>
            <person name="Delcher A.L."/>
            <person name="Salzberg S.L."/>
            <person name="Silva J.C."/>
            <person name="Haas B.J."/>
            <person name="Majoros W.H."/>
            <person name="Farzad M."/>
            <person name="Carlton J.M."/>
            <person name="Smith R.K. Jr."/>
            <person name="Garg J."/>
            <person name="Pearlman R.E."/>
            <person name="Karrer K.M."/>
            <person name="Sun L."/>
            <person name="Manning G."/>
            <person name="Elde N.C."/>
            <person name="Turkewitz A.P."/>
            <person name="Asai D.J."/>
            <person name="Wilkes D.E."/>
            <person name="Wang Y."/>
            <person name="Cai H."/>
            <person name="Collins K."/>
            <person name="Stewart B.A."/>
            <person name="Lee S.R."/>
            <person name="Wilamowska K."/>
            <person name="Weinberg Z."/>
            <person name="Ruzzo W.L."/>
            <person name="Wloga D."/>
            <person name="Gaertig J."/>
            <person name="Frankel J."/>
            <person name="Tsao C.-C."/>
            <person name="Gorovsky M.A."/>
            <person name="Keeling P.J."/>
            <person name="Waller R.F."/>
            <person name="Patron N.J."/>
            <person name="Cherry J.M."/>
            <person name="Stover N.A."/>
            <person name="Krieger C.J."/>
            <person name="del Toro C."/>
            <person name="Ryder H.F."/>
            <person name="Williamson S.C."/>
            <person name="Barbeau R.A."/>
            <person name="Hamilton E.P."/>
            <person name="Orias E."/>
        </authorList>
    </citation>
    <scope>NUCLEOTIDE SEQUENCE [LARGE SCALE GENOMIC DNA]</scope>
    <source>
        <strain evidence="4">SB210</strain>
    </source>
</reference>
<evidence type="ECO:0000256" key="1">
    <source>
        <dbReference type="SAM" id="Phobius"/>
    </source>
</evidence>
<organism evidence="3 4">
    <name type="scientific">Tetrahymena thermophila (strain SB210)</name>
    <dbReference type="NCBI Taxonomy" id="312017"/>
    <lineage>
        <taxon>Eukaryota</taxon>
        <taxon>Sar</taxon>
        <taxon>Alveolata</taxon>
        <taxon>Ciliophora</taxon>
        <taxon>Intramacronucleata</taxon>
        <taxon>Oligohymenophorea</taxon>
        <taxon>Hymenostomatida</taxon>
        <taxon>Tetrahymenina</taxon>
        <taxon>Tetrahymenidae</taxon>
        <taxon>Tetrahymena</taxon>
    </lineage>
</organism>